<dbReference type="InterPro" id="IPR017520">
    <property type="entry name" value="CHP03086"/>
</dbReference>
<organism evidence="2 3">
    <name type="scientific">Saccharopolyspora mangrovi</name>
    <dbReference type="NCBI Taxonomy" id="3082379"/>
    <lineage>
        <taxon>Bacteria</taxon>
        <taxon>Bacillati</taxon>
        <taxon>Actinomycetota</taxon>
        <taxon>Actinomycetes</taxon>
        <taxon>Pseudonocardiales</taxon>
        <taxon>Pseudonocardiaceae</taxon>
        <taxon>Saccharopolyspora</taxon>
    </lineage>
</organism>
<dbReference type="Gene3D" id="1.20.120.450">
    <property type="entry name" value="dinb family like domain"/>
    <property type="match status" value="1"/>
</dbReference>
<name>A0ABU6ALI0_9PSEU</name>
<dbReference type="EMBL" id="JAWLNX010000044">
    <property type="protein sequence ID" value="MEB3372355.1"/>
    <property type="molecule type" value="Genomic_DNA"/>
</dbReference>
<dbReference type="NCBIfam" id="TIGR03086">
    <property type="entry name" value="TIGR03086 family metal-binding protein"/>
    <property type="match status" value="1"/>
</dbReference>
<proteinExistence type="predicted"/>
<reference evidence="2 3" key="1">
    <citation type="submission" date="2023-10" db="EMBL/GenBank/DDBJ databases">
        <title>Saccharopolyspora sp. nov., isolated from mangrove soil.</title>
        <authorList>
            <person name="Lu Y."/>
            <person name="Liu W."/>
        </authorList>
    </citation>
    <scope>NUCLEOTIDE SEQUENCE [LARGE SCALE GENOMIC DNA]</scope>
    <source>
        <strain evidence="2 3">S2-29</strain>
    </source>
</reference>
<keyword evidence="3" id="KW-1185">Reference proteome</keyword>
<dbReference type="Proteomes" id="UP001327093">
    <property type="component" value="Unassembled WGS sequence"/>
</dbReference>
<dbReference type="RefSeq" id="WP_324269776.1">
    <property type="nucleotide sequence ID" value="NZ_JAWLNX010000044.1"/>
</dbReference>
<dbReference type="SUPFAM" id="SSF109854">
    <property type="entry name" value="DinB/YfiT-like putative metalloenzymes"/>
    <property type="match status" value="1"/>
</dbReference>
<comment type="caution">
    <text evidence="2">The sequence shown here is derived from an EMBL/GenBank/DDBJ whole genome shotgun (WGS) entry which is preliminary data.</text>
</comment>
<evidence type="ECO:0000313" key="3">
    <source>
        <dbReference type="Proteomes" id="UP001327093"/>
    </source>
</evidence>
<dbReference type="InterPro" id="IPR034660">
    <property type="entry name" value="DinB/YfiT-like"/>
</dbReference>
<feature type="domain" description="Mycothiol-dependent maleylpyruvate isomerase metal-binding" evidence="1">
    <location>
        <begin position="5"/>
        <end position="56"/>
    </location>
</feature>
<protein>
    <submittedName>
        <fullName evidence="2">TIGR03086 family metal-binding protein</fullName>
    </submittedName>
</protein>
<gene>
    <name evidence="2" type="ORF">R4I43_33635</name>
</gene>
<dbReference type="InterPro" id="IPR024344">
    <property type="entry name" value="MDMPI_metal-binding"/>
</dbReference>
<evidence type="ECO:0000259" key="1">
    <source>
        <dbReference type="Pfam" id="PF11716"/>
    </source>
</evidence>
<accession>A0ABU6ALI0</accession>
<sequence length="176" mass="18612">MIDLTPACRQMSDLLSVVTDDQLELPTPCAEFTVRGLIEHVDEAVQGFTTLASAAPGPGDVRSHVLELAEAWSSPRAWAGETAVAGVHLRNELWGNIALTEVVVHGWDLARATGRPFDLPDGTLRACLAHVRVFVPSAPLPELWGAPVSVVDDAPLVDQIVAVTGRVPGSAGRRAG</sequence>
<dbReference type="NCBIfam" id="TIGR03083">
    <property type="entry name" value="maleylpyruvate isomerase family mycothiol-dependent enzyme"/>
    <property type="match status" value="1"/>
</dbReference>
<dbReference type="Pfam" id="PF11716">
    <property type="entry name" value="MDMPI_N"/>
    <property type="match status" value="1"/>
</dbReference>
<dbReference type="InterPro" id="IPR017517">
    <property type="entry name" value="Maleyloyr_isom"/>
</dbReference>
<evidence type="ECO:0000313" key="2">
    <source>
        <dbReference type="EMBL" id="MEB3372355.1"/>
    </source>
</evidence>